<keyword evidence="7" id="KW-1185">Reference proteome</keyword>
<dbReference type="InterPro" id="IPR000524">
    <property type="entry name" value="Tscrpt_reg_HTH_GntR"/>
</dbReference>
<dbReference type="SUPFAM" id="SSF48008">
    <property type="entry name" value="GntR ligand-binding domain-like"/>
    <property type="match status" value="1"/>
</dbReference>
<protein>
    <submittedName>
        <fullName evidence="6">GntR family transcriptional regulator</fullName>
    </submittedName>
</protein>
<proteinExistence type="predicted"/>
<keyword evidence="1" id="KW-0805">Transcription regulation</keyword>
<evidence type="ECO:0000313" key="6">
    <source>
        <dbReference type="EMBL" id="TDQ82319.1"/>
    </source>
</evidence>
<dbReference type="PRINTS" id="PR00035">
    <property type="entry name" value="HTHGNTR"/>
</dbReference>
<gene>
    <name evidence="6" type="ORF">A8950_2141</name>
</gene>
<feature type="compositionally biased region" description="Gly residues" evidence="4">
    <location>
        <begin position="18"/>
        <end position="33"/>
    </location>
</feature>
<dbReference type="SUPFAM" id="SSF46785">
    <property type="entry name" value="Winged helix' DNA-binding domain"/>
    <property type="match status" value="1"/>
</dbReference>
<comment type="caution">
    <text evidence="6">The sequence shown here is derived from an EMBL/GenBank/DDBJ whole genome shotgun (WGS) entry which is preliminary data.</text>
</comment>
<dbReference type="OrthoDB" id="7339934at2"/>
<dbReference type="PANTHER" id="PTHR43537">
    <property type="entry name" value="TRANSCRIPTIONAL REGULATOR, GNTR FAMILY"/>
    <property type="match status" value="1"/>
</dbReference>
<accession>A0A4R6WMR8</accession>
<dbReference type="InterPro" id="IPR036390">
    <property type="entry name" value="WH_DNA-bd_sf"/>
</dbReference>
<evidence type="ECO:0000313" key="7">
    <source>
        <dbReference type="Proteomes" id="UP000295783"/>
    </source>
</evidence>
<dbReference type="InterPro" id="IPR036388">
    <property type="entry name" value="WH-like_DNA-bd_sf"/>
</dbReference>
<dbReference type="EMBL" id="SNYW01000008">
    <property type="protein sequence ID" value="TDQ82319.1"/>
    <property type="molecule type" value="Genomic_DNA"/>
</dbReference>
<dbReference type="RefSeq" id="WP_133613607.1">
    <property type="nucleotide sequence ID" value="NZ_SNYW01000008.1"/>
</dbReference>
<evidence type="ECO:0000256" key="3">
    <source>
        <dbReference type="ARBA" id="ARBA00023163"/>
    </source>
</evidence>
<dbReference type="InterPro" id="IPR008920">
    <property type="entry name" value="TF_FadR/GntR_C"/>
</dbReference>
<dbReference type="PANTHER" id="PTHR43537:SF44">
    <property type="entry name" value="GNTR FAMILY REGULATORY PROTEIN"/>
    <property type="match status" value="1"/>
</dbReference>
<keyword evidence="3" id="KW-0804">Transcription</keyword>
<evidence type="ECO:0000256" key="1">
    <source>
        <dbReference type="ARBA" id="ARBA00023015"/>
    </source>
</evidence>
<feature type="domain" description="HTH gntR-type" evidence="5">
    <location>
        <begin position="47"/>
        <end position="115"/>
    </location>
</feature>
<keyword evidence="2" id="KW-0238">DNA-binding</keyword>
<evidence type="ECO:0000259" key="5">
    <source>
        <dbReference type="PROSITE" id="PS50949"/>
    </source>
</evidence>
<dbReference type="PROSITE" id="PS50949">
    <property type="entry name" value="HTH_GNTR"/>
    <property type="match status" value="1"/>
</dbReference>
<sequence length="284" mass="29826">MITDQNRNRVVRAPQSGAAGGGSPGKGLAGTGISGSRLGHPRGGAARTGQDHVVRAMGLLILSGAFAEGALLPGEADLMARFGISRTVLREVLKTLAAKGLVVSRTRVGTRVRNQVDWNMFDPDLLSWRVELGMDLRFLNALYEIRLAVEPAAAALAALRRSDEQLARLNALIETLAQPGHSRASFAEADLALHLEIAAASGNPFMRAVGAIIEAALVASFTDTAPTDENRLAESAREHEAIVGAIAAGDSVAAAKAMTDVIETGRRRRAAALQQQLDAAQADE</sequence>
<dbReference type="SMART" id="SM00895">
    <property type="entry name" value="FCD"/>
    <property type="match status" value="1"/>
</dbReference>
<evidence type="ECO:0000256" key="2">
    <source>
        <dbReference type="ARBA" id="ARBA00023125"/>
    </source>
</evidence>
<dbReference type="Proteomes" id="UP000295783">
    <property type="component" value="Unassembled WGS sequence"/>
</dbReference>
<dbReference type="AlphaFoldDB" id="A0A4R6WMR8"/>
<dbReference type="InterPro" id="IPR011711">
    <property type="entry name" value="GntR_C"/>
</dbReference>
<dbReference type="SMART" id="SM00345">
    <property type="entry name" value="HTH_GNTR"/>
    <property type="match status" value="1"/>
</dbReference>
<dbReference type="Pfam" id="PF07729">
    <property type="entry name" value="FCD"/>
    <property type="match status" value="1"/>
</dbReference>
<organism evidence="6 7">
    <name type="scientific">Dongia mobilis</name>
    <dbReference type="NCBI Taxonomy" id="578943"/>
    <lineage>
        <taxon>Bacteria</taxon>
        <taxon>Pseudomonadati</taxon>
        <taxon>Pseudomonadota</taxon>
        <taxon>Alphaproteobacteria</taxon>
        <taxon>Rhodospirillales</taxon>
        <taxon>Dongiaceae</taxon>
        <taxon>Dongia</taxon>
    </lineage>
</organism>
<dbReference type="CDD" id="cd07377">
    <property type="entry name" value="WHTH_GntR"/>
    <property type="match status" value="1"/>
</dbReference>
<name>A0A4R6WMR8_9PROT</name>
<dbReference type="Gene3D" id="1.20.120.530">
    <property type="entry name" value="GntR ligand-binding domain-like"/>
    <property type="match status" value="1"/>
</dbReference>
<evidence type="ECO:0000256" key="4">
    <source>
        <dbReference type="SAM" id="MobiDB-lite"/>
    </source>
</evidence>
<feature type="region of interest" description="Disordered" evidence="4">
    <location>
        <begin position="1"/>
        <end position="47"/>
    </location>
</feature>
<dbReference type="GO" id="GO:0003700">
    <property type="term" value="F:DNA-binding transcription factor activity"/>
    <property type="evidence" value="ECO:0007669"/>
    <property type="project" value="InterPro"/>
</dbReference>
<dbReference type="GO" id="GO:0003677">
    <property type="term" value="F:DNA binding"/>
    <property type="evidence" value="ECO:0007669"/>
    <property type="project" value="UniProtKB-KW"/>
</dbReference>
<dbReference type="Pfam" id="PF00392">
    <property type="entry name" value="GntR"/>
    <property type="match status" value="1"/>
</dbReference>
<dbReference type="Gene3D" id="1.10.10.10">
    <property type="entry name" value="Winged helix-like DNA-binding domain superfamily/Winged helix DNA-binding domain"/>
    <property type="match status" value="1"/>
</dbReference>
<reference evidence="6 7" key="1">
    <citation type="submission" date="2019-03" db="EMBL/GenBank/DDBJ databases">
        <title>Genomic Encyclopedia of Type Strains, Phase III (KMG-III): the genomes of soil and plant-associated and newly described type strains.</title>
        <authorList>
            <person name="Whitman W."/>
        </authorList>
    </citation>
    <scope>NUCLEOTIDE SEQUENCE [LARGE SCALE GENOMIC DNA]</scope>
    <source>
        <strain evidence="6 7">CGMCC 1.7660</strain>
    </source>
</reference>